<dbReference type="GO" id="GO:0016491">
    <property type="term" value="F:oxidoreductase activity"/>
    <property type="evidence" value="ECO:0007669"/>
    <property type="project" value="InterPro"/>
</dbReference>
<proteinExistence type="predicted"/>
<dbReference type="AlphaFoldDB" id="A0A7W7XEN4"/>
<gene>
    <name evidence="1" type="ORF">GGE06_005279</name>
</gene>
<protein>
    <recommendedName>
        <fullName evidence="3">ER-bound oxygenase mpaB/mpaB'/Rubber oxygenase catalytic domain-containing protein</fullName>
    </recommendedName>
</protein>
<dbReference type="Proteomes" id="UP000582643">
    <property type="component" value="Unassembled WGS sequence"/>
</dbReference>
<dbReference type="RefSeq" id="WP_184931927.1">
    <property type="nucleotide sequence ID" value="NZ_JACHJY010000007.1"/>
</dbReference>
<organism evidence="1 2">
    <name type="scientific">Streptomyces nymphaeiformis</name>
    <dbReference type="NCBI Taxonomy" id="2663842"/>
    <lineage>
        <taxon>Bacteria</taxon>
        <taxon>Bacillati</taxon>
        <taxon>Actinomycetota</taxon>
        <taxon>Actinomycetes</taxon>
        <taxon>Kitasatosporales</taxon>
        <taxon>Streptomycetaceae</taxon>
        <taxon>Streptomyces</taxon>
    </lineage>
</organism>
<dbReference type="PANTHER" id="PTHR36124:SF1">
    <property type="entry name" value="ER-BOUND OXYGENASE MPAB_MPAB'_RUBBER OXYGENASE CATALYTIC DOMAIN-CONTAINING PROTEIN"/>
    <property type="match status" value="1"/>
</dbReference>
<dbReference type="InterPro" id="IPR046366">
    <property type="entry name" value="MPAB"/>
</dbReference>
<evidence type="ECO:0000313" key="1">
    <source>
        <dbReference type="EMBL" id="MBB4984333.1"/>
    </source>
</evidence>
<accession>A0A7W7XEN4</accession>
<sequence length="168" mass="19264">MHDHFSRTYAFSNETYVHGIALFTLLFDEIFGHVGIDAFSEAEKDAQVQHWRTIAEQMHVKDVPTTWAGMQQALRTYETSPDWYRRTPAGQRCAESLVGQFNHRWLPRPLHPLGRALLLSLQHDHVLAAIGQPKPPAIVARTVRVGMRLALRLQQRTATRANQSTHRH</sequence>
<keyword evidence="2" id="KW-1185">Reference proteome</keyword>
<evidence type="ECO:0000313" key="2">
    <source>
        <dbReference type="Proteomes" id="UP000582643"/>
    </source>
</evidence>
<name>A0A7W7XEN4_9ACTN</name>
<evidence type="ECO:0008006" key="3">
    <source>
        <dbReference type="Google" id="ProtNLM"/>
    </source>
</evidence>
<dbReference type="EMBL" id="JACHJY010000007">
    <property type="protein sequence ID" value="MBB4984333.1"/>
    <property type="molecule type" value="Genomic_DNA"/>
</dbReference>
<comment type="caution">
    <text evidence="1">The sequence shown here is derived from an EMBL/GenBank/DDBJ whole genome shotgun (WGS) entry which is preliminary data.</text>
</comment>
<reference evidence="1 2" key="1">
    <citation type="submission" date="2020-08" db="EMBL/GenBank/DDBJ databases">
        <title>Genomic Encyclopedia of Type Strains, Phase III (KMG-III): the genomes of soil and plant-associated and newly described type strains.</title>
        <authorList>
            <person name="Whitman W."/>
        </authorList>
    </citation>
    <scope>NUCLEOTIDE SEQUENCE [LARGE SCALE GENOMIC DNA]</scope>
    <source>
        <strain evidence="1 2">SFB5A</strain>
    </source>
</reference>
<dbReference type="PANTHER" id="PTHR36124">
    <property type="match status" value="1"/>
</dbReference>